<feature type="region of interest" description="Disordered" evidence="1">
    <location>
        <begin position="63"/>
        <end position="95"/>
    </location>
</feature>
<name>A0AAV2DDS9_9ROSI</name>
<keyword evidence="3" id="KW-1185">Reference proteome</keyword>
<evidence type="ECO:0000256" key="1">
    <source>
        <dbReference type="SAM" id="MobiDB-lite"/>
    </source>
</evidence>
<dbReference type="EMBL" id="OZ034815">
    <property type="protein sequence ID" value="CAL1371437.1"/>
    <property type="molecule type" value="Genomic_DNA"/>
</dbReference>
<dbReference type="Proteomes" id="UP001497516">
    <property type="component" value="Chromosome 2"/>
</dbReference>
<evidence type="ECO:0000313" key="3">
    <source>
        <dbReference type="Proteomes" id="UP001497516"/>
    </source>
</evidence>
<gene>
    <name evidence="2" type="ORF">LTRI10_LOCUS13501</name>
</gene>
<protein>
    <submittedName>
        <fullName evidence="2">Uncharacterized protein</fullName>
    </submittedName>
</protein>
<evidence type="ECO:0000313" key="2">
    <source>
        <dbReference type="EMBL" id="CAL1371437.1"/>
    </source>
</evidence>
<sequence>MMEAREWRKREGGDASLFLIEQAVDGEAQSGAGGAALLAATTNEDPLEATMDEEVGLKAMTEAVDLPSGNPVAAAGDAEGEEGKGGERRRLSRET</sequence>
<dbReference type="AlphaFoldDB" id="A0AAV2DDS9"/>
<feature type="compositionally biased region" description="Basic and acidic residues" evidence="1">
    <location>
        <begin position="81"/>
        <end position="95"/>
    </location>
</feature>
<accession>A0AAV2DDS9</accession>
<organism evidence="2 3">
    <name type="scientific">Linum trigynum</name>
    <dbReference type="NCBI Taxonomy" id="586398"/>
    <lineage>
        <taxon>Eukaryota</taxon>
        <taxon>Viridiplantae</taxon>
        <taxon>Streptophyta</taxon>
        <taxon>Embryophyta</taxon>
        <taxon>Tracheophyta</taxon>
        <taxon>Spermatophyta</taxon>
        <taxon>Magnoliopsida</taxon>
        <taxon>eudicotyledons</taxon>
        <taxon>Gunneridae</taxon>
        <taxon>Pentapetalae</taxon>
        <taxon>rosids</taxon>
        <taxon>fabids</taxon>
        <taxon>Malpighiales</taxon>
        <taxon>Linaceae</taxon>
        <taxon>Linum</taxon>
    </lineage>
</organism>
<reference evidence="2 3" key="1">
    <citation type="submission" date="2024-04" db="EMBL/GenBank/DDBJ databases">
        <authorList>
            <person name="Fracassetti M."/>
        </authorList>
    </citation>
    <scope>NUCLEOTIDE SEQUENCE [LARGE SCALE GENOMIC DNA]</scope>
</reference>
<proteinExistence type="predicted"/>